<organism evidence="7 8">
    <name type="scientific">Riccia fluitans</name>
    <dbReference type="NCBI Taxonomy" id="41844"/>
    <lineage>
        <taxon>Eukaryota</taxon>
        <taxon>Viridiplantae</taxon>
        <taxon>Streptophyta</taxon>
        <taxon>Embryophyta</taxon>
        <taxon>Marchantiophyta</taxon>
        <taxon>Marchantiopsida</taxon>
        <taxon>Marchantiidae</taxon>
        <taxon>Marchantiales</taxon>
        <taxon>Ricciaceae</taxon>
        <taxon>Riccia</taxon>
    </lineage>
</organism>
<proteinExistence type="inferred from homology"/>
<dbReference type="AlphaFoldDB" id="A0ABD1Z1U0"/>
<protein>
    <recommendedName>
        <fullName evidence="9">NPF family transporter</fullName>
    </recommendedName>
</protein>
<feature type="transmembrane region" description="Helical" evidence="6">
    <location>
        <begin position="531"/>
        <end position="551"/>
    </location>
</feature>
<evidence type="ECO:0000256" key="3">
    <source>
        <dbReference type="ARBA" id="ARBA00022692"/>
    </source>
</evidence>
<evidence type="ECO:0000313" key="8">
    <source>
        <dbReference type="Proteomes" id="UP001605036"/>
    </source>
</evidence>
<dbReference type="Proteomes" id="UP001605036">
    <property type="component" value="Unassembled WGS sequence"/>
</dbReference>
<dbReference type="Gene3D" id="1.20.1250.20">
    <property type="entry name" value="MFS general substrate transporter like domains"/>
    <property type="match status" value="1"/>
</dbReference>
<dbReference type="PANTHER" id="PTHR11654">
    <property type="entry name" value="OLIGOPEPTIDE TRANSPORTER-RELATED"/>
    <property type="match status" value="1"/>
</dbReference>
<feature type="transmembrane region" description="Helical" evidence="6">
    <location>
        <begin position="157"/>
        <end position="180"/>
    </location>
</feature>
<dbReference type="InterPro" id="IPR036259">
    <property type="entry name" value="MFS_trans_sf"/>
</dbReference>
<reference evidence="7 8" key="1">
    <citation type="submission" date="2024-09" db="EMBL/GenBank/DDBJ databases">
        <title>Chromosome-scale assembly of Riccia fluitans.</title>
        <authorList>
            <person name="Paukszto L."/>
            <person name="Sawicki J."/>
            <person name="Karawczyk K."/>
            <person name="Piernik-Szablinska J."/>
            <person name="Szczecinska M."/>
            <person name="Mazdziarz M."/>
        </authorList>
    </citation>
    <scope>NUCLEOTIDE SEQUENCE [LARGE SCALE GENOMIC DNA]</scope>
    <source>
        <strain evidence="7">Rf_01</strain>
        <tissue evidence="7">Aerial parts of the thallus</tissue>
    </source>
</reference>
<comment type="similarity">
    <text evidence="2">Belongs to the major facilitator superfamily. Proton-dependent oligopeptide transporter (POT/PTR) (TC 2.A.17) family.</text>
</comment>
<keyword evidence="3 6" id="KW-0812">Transmembrane</keyword>
<dbReference type="GO" id="GO:0016020">
    <property type="term" value="C:membrane"/>
    <property type="evidence" value="ECO:0007669"/>
    <property type="project" value="UniProtKB-SubCell"/>
</dbReference>
<evidence type="ECO:0000256" key="5">
    <source>
        <dbReference type="ARBA" id="ARBA00023136"/>
    </source>
</evidence>
<feature type="transmembrane region" description="Helical" evidence="6">
    <location>
        <begin position="571"/>
        <end position="593"/>
    </location>
</feature>
<keyword evidence="5 6" id="KW-0472">Membrane</keyword>
<dbReference type="SUPFAM" id="SSF103473">
    <property type="entry name" value="MFS general substrate transporter"/>
    <property type="match status" value="1"/>
</dbReference>
<accession>A0ABD1Z1U0</accession>
<keyword evidence="8" id="KW-1185">Reference proteome</keyword>
<evidence type="ECO:0000256" key="4">
    <source>
        <dbReference type="ARBA" id="ARBA00022989"/>
    </source>
</evidence>
<feature type="transmembrane region" description="Helical" evidence="6">
    <location>
        <begin position="90"/>
        <end position="109"/>
    </location>
</feature>
<dbReference type="EMBL" id="JBHFFA010000002">
    <property type="protein sequence ID" value="KAL2641596.1"/>
    <property type="molecule type" value="Genomic_DNA"/>
</dbReference>
<feature type="transmembrane region" description="Helical" evidence="6">
    <location>
        <begin position="443"/>
        <end position="464"/>
    </location>
</feature>
<feature type="transmembrane region" description="Helical" evidence="6">
    <location>
        <begin position="232"/>
        <end position="253"/>
    </location>
</feature>
<comment type="subcellular location">
    <subcellularLocation>
        <location evidence="1">Membrane</location>
        <topology evidence="1">Multi-pass membrane protein</topology>
    </subcellularLocation>
</comment>
<evidence type="ECO:0000256" key="6">
    <source>
        <dbReference type="SAM" id="Phobius"/>
    </source>
</evidence>
<evidence type="ECO:0008006" key="9">
    <source>
        <dbReference type="Google" id="ProtNLM"/>
    </source>
</evidence>
<comment type="caution">
    <text evidence="7">The sequence shown here is derived from an EMBL/GenBank/DDBJ whole genome shotgun (WGS) entry which is preliminary data.</text>
</comment>
<feature type="transmembrane region" description="Helical" evidence="6">
    <location>
        <begin position="116"/>
        <end position="137"/>
    </location>
</feature>
<name>A0ABD1Z1U0_9MARC</name>
<dbReference type="Pfam" id="PF00854">
    <property type="entry name" value="PTR2"/>
    <property type="match status" value="1"/>
</dbReference>
<feature type="transmembrane region" description="Helical" evidence="6">
    <location>
        <begin position="401"/>
        <end position="423"/>
    </location>
</feature>
<dbReference type="InterPro" id="IPR000109">
    <property type="entry name" value="POT_fam"/>
</dbReference>
<keyword evidence="4 6" id="KW-1133">Transmembrane helix</keyword>
<evidence type="ECO:0000256" key="1">
    <source>
        <dbReference type="ARBA" id="ARBA00004141"/>
    </source>
</evidence>
<evidence type="ECO:0000256" key="2">
    <source>
        <dbReference type="ARBA" id="ARBA00005982"/>
    </source>
</evidence>
<gene>
    <name evidence="7" type="ORF">R1flu_009183</name>
</gene>
<sequence>MAPLHKELLNEDLQENPVTYLDGMLETTLDLQGKPADRARSGRWRACAFLIAYDVLERMAWLMLTTNLVGYLESSMRERPKIAKRNFTNWIGVSHISSLFGAFLADAYLGRFWTTCVFSGVYLVGLLMMTMSVSIPALKPDSCEDFCQDLTATQIGFFYAALYVLALGTGGVWPCVPAFGADQFEEREQREKIMRNSYFNWFFLASAVGSLLSYTILVFAENNVNDQWLFGIPTISLSSALCVFLFGVSFYRFKQPKGNPLIKMAQVMVAAYRKRQVLLPPDDSRLYEEQDLRKHKFAWFEAVTPSPPASIGRKLCHTNSFRCLDKAAVVDTIRIVDGTARIPLSRWRLCPVTQVEELKMVFRIAPVWMGSLMFNVIKAQVSTLFVQQGQTMDRRLFVSDLSIPSVSMQGVISLTVLFSIPIYDLVLVPLVKRYTKNERGLSLLQRMGYGMFFSILAMVAAAVVEMQRLKIAVDHNLLNSEDKHVPFSVFWLVPQYVLEGLGEVFTSVGQLEFFYDQAPDGMRSLGTALYATNYGVAIFFNSLLTTLVNHINGETRWIRETDPNGGHLSYYYWLLAAMGSVNLVLYTLTAICYRYKKVDRIPVSTDSRSFEWNASELGLMQKPTLFSHIHALKVADQQLLGKPPLKVTSAA</sequence>
<feature type="transmembrane region" description="Helical" evidence="6">
    <location>
        <begin position="201"/>
        <end position="220"/>
    </location>
</feature>
<evidence type="ECO:0000313" key="7">
    <source>
        <dbReference type="EMBL" id="KAL2641596.1"/>
    </source>
</evidence>